<dbReference type="AlphaFoldDB" id="A0AB32ZZJ4"/>
<evidence type="ECO:0000313" key="1">
    <source>
        <dbReference type="EMBL" id="AFT74733.1"/>
    </source>
</evidence>
<dbReference type="Gene3D" id="1.20.120.1060">
    <property type="match status" value="1"/>
</dbReference>
<dbReference type="KEGG" id="amg:AMEC673_10195"/>
<gene>
    <name evidence="1" type="ordered locus">AMEC673_10195</name>
</gene>
<dbReference type="Proteomes" id="UP000006296">
    <property type="component" value="Chromosome"/>
</dbReference>
<dbReference type="EMBL" id="CP003844">
    <property type="protein sequence ID" value="AFT74733.1"/>
    <property type="molecule type" value="Genomic_DNA"/>
</dbReference>
<protein>
    <recommendedName>
        <fullName evidence="3">HEPN AbiU2-like domain-containing protein</fullName>
    </recommendedName>
</protein>
<accession>A0AB32ZZJ4</accession>
<sequence length="169" mass="19640">MLSKWTEIEQILSDLIGDLTIAVDVLKNFEFEWEKSKKEDTVRRQLVWRLCIFSLVMNCCKYVELNKKYGKEFKHLIPEHNKVRGKFNEIITQNKSINNLRNGCVAHISDKSKYLSNLQVQEEINKMFGGHYADDFLNWVCPDDIESSDKTKSLVGVIELLRDAVAAKL</sequence>
<evidence type="ECO:0008006" key="3">
    <source>
        <dbReference type="Google" id="ProtNLM"/>
    </source>
</evidence>
<name>A0AB32ZZJ4_ALTME</name>
<proteinExistence type="predicted"/>
<reference evidence="2" key="1">
    <citation type="journal article" date="2012" name="Sci. Rep.">
        <title>Genomes of surface isolates of Alteromonas macleodii: the life of a widespread marine opportunistic copiotroph.</title>
        <authorList>
            <person name="Lopez-Perez M."/>
            <person name="Gonzaga A."/>
            <person name="Martin-Cuadrado A.B."/>
            <person name="Onyshchenko O."/>
            <person name="Ghavidel A."/>
            <person name="Ghai R."/>
            <person name="Rodriguez-Valera F."/>
        </authorList>
    </citation>
    <scope>NUCLEOTIDE SEQUENCE [LARGE SCALE GENOMIC DNA]</scope>
    <source>
        <strain evidence="2">English Channel 673</strain>
    </source>
</reference>
<organism evidence="1 2">
    <name type="scientific">Alteromonas macleodii (strain English Channel 673)</name>
    <dbReference type="NCBI Taxonomy" id="1004788"/>
    <lineage>
        <taxon>Bacteria</taxon>
        <taxon>Pseudomonadati</taxon>
        <taxon>Pseudomonadota</taxon>
        <taxon>Gammaproteobacteria</taxon>
        <taxon>Alteromonadales</taxon>
        <taxon>Alteromonadaceae</taxon>
        <taxon>Alteromonas/Salinimonas group</taxon>
        <taxon>Alteromonas</taxon>
    </lineage>
</organism>
<evidence type="ECO:0000313" key="2">
    <source>
        <dbReference type="Proteomes" id="UP000006296"/>
    </source>
</evidence>
<dbReference type="RefSeq" id="WP_014976638.1">
    <property type="nucleotide sequence ID" value="NC_018678.1"/>
</dbReference>